<protein>
    <recommendedName>
        <fullName evidence="3">Helix-turn-helix</fullName>
    </recommendedName>
</protein>
<name>A0A1H7P348_9SPHI</name>
<dbReference type="EMBL" id="FNZR01000004">
    <property type="protein sequence ID" value="SEL29655.1"/>
    <property type="molecule type" value="Genomic_DNA"/>
</dbReference>
<evidence type="ECO:0008006" key="3">
    <source>
        <dbReference type="Google" id="ProtNLM"/>
    </source>
</evidence>
<reference evidence="2" key="1">
    <citation type="submission" date="2016-10" db="EMBL/GenBank/DDBJ databases">
        <authorList>
            <person name="Varghese N."/>
            <person name="Submissions S."/>
        </authorList>
    </citation>
    <scope>NUCLEOTIDE SEQUENCE [LARGE SCALE GENOMIC DNA]</scope>
    <source>
        <strain evidence="2">Jip14</strain>
    </source>
</reference>
<proteinExistence type="predicted"/>
<dbReference type="OrthoDB" id="773237at2"/>
<dbReference type="STRING" id="332977.SAMN05421740_104179"/>
<dbReference type="Proteomes" id="UP000198916">
    <property type="component" value="Unassembled WGS sequence"/>
</dbReference>
<dbReference type="AlphaFoldDB" id="A0A1H7P348"/>
<gene>
    <name evidence="1" type="ORF">SAMN05421740_104179</name>
</gene>
<accession>A0A1H7P348</accession>
<sequence>MKKARYPENLPMKLEIVKSRRTIKEIAEKIGVSREVLTNTVNGHYKGIEIIKKLKTELNIID</sequence>
<dbReference type="RefSeq" id="WP_090605720.1">
    <property type="nucleotide sequence ID" value="NZ_FNZR01000004.1"/>
</dbReference>
<organism evidence="1 2">
    <name type="scientific">Parapedobacter koreensis</name>
    <dbReference type="NCBI Taxonomy" id="332977"/>
    <lineage>
        <taxon>Bacteria</taxon>
        <taxon>Pseudomonadati</taxon>
        <taxon>Bacteroidota</taxon>
        <taxon>Sphingobacteriia</taxon>
        <taxon>Sphingobacteriales</taxon>
        <taxon>Sphingobacteriaceae</taxon>
        <taxon>Parapedobacter</taxon>
    </lineage>
</organism>
<evidence type="ECO:0000313" key="2">
    <source>
        <dbReference type="Proteomes" id="UP000198916"/>
    </source>
</evidence>
<evidence type="ECO:0000313" key="1">
    <source>
        <dbReference type="EMBL" id="SEL29655.1"/>
    </source>
</evidence>
<keyword evidence="2" id="KW-1185">Reference proteome</keyword>